<dbReference type="EMBL" id="JACXZA010000001">
    <property type="protein sequence ID" value="MBD3918080.1"/>
    <property type="molecule type" value="Genomic_DNA"/>
</dbReference>
<accession>A0ABR8MQ04</accession>
<evidence type="ECO:0000313" key="3">
    <source>
        <dbReference type="Proteomes" id="UP000609346"/>
    </source>
</evidence>
<keyword evidence="1" id="KW-0732">Signal</keyword>
<organism evidence="2 3">
    <name type="scientific">Paenibacillus terricola</name>
    <dbReference type="NCBI Taxonomy" id="2763503"/>
    <lineage>
        <taxon>Bacteria</taxon>
        <taxon>Bacillati</taxon>
        <taxon>Bacillota</taxon>
        <taxon>Bacilli</taxon>
        <taxon>Bacillales</taxon>
        <taxon>Paenibacillaceae</taxon>
        <taxon>Paenibacillus</taxon>
    </lineage>
</organism>
<dbReference type="RefSeq" id="WP_191202313.1">
    <property type="nucleotide sequence ID" value="NZ_JACXZA010000001.1"/>
</dbReference>
<gene>
    <name evidence="2" type="ORF">H8B09_04900</name>
</gene>
<feature type="signal peptide" evidence="1">
    <location>
        <begin position="1"/>
        <end position="21"/>
    </location>
</feature>
<evidence type="ECO:0008006" key="4">
    <source>
        <dbReference type="Google" id="ProtNLM"/>
    </source>
</evidence>
<dbReference type="Proteomes" id="UP000609346">
    <property type="component" value="Unassembled WGS sequence"/>
</dbReference>
<name>A0ABR8MQ04_9BACL</name>
<reference evidence="2 3" key="1">
    <citation type="submission" date="2020-09" db="EMBL/GenBank/DDBJ databases">
        <title>Paenibacillus sp. strain PR3 16S rRNA gene Genome sequencing and assembly.</title>
        <authorList>
            <person name="Kim J."/>
        </authorList>
    </citation>
    <scope>NUCLEOTIDE SEQUENCE [LARGE SCALE GENOMIC DNA]</scope>
    <source>
        <strain evidence="2 3">PR3</strain>
    </source>
</reference>
<evidence type="ECO:0000313" key="2">
    <source>
        <dbReference type="EMBL" id="MBD3918080.1"/>
    </source>
</evidence>
<feature type="chain" id="PRO_5047288367" description="Copper amine oxidase-like N-terminal domain-containing protein" evidence="1">
    <location>
        <begin position="22"/>
        <end position="347"/>
    </location>
</feature>
<evidence type="ECO:0000256" key="1">
    <source>
        <dbReference type="SAM" id="SignalP"/>
    </source>
</evidence>
<proteinExistence type="predicted"/>
<keyword evidence="3" id="KW-1185">Reference proteome</keyword>
<comment type="caution">
    <text evidence="2">The sequence shown here is derived from an EMBL/GenBank/DDBJ whole genome shotgun (WGS) entry which is preliminary data.</text>
</comment>
<sequence length="347" mass="38229">MRKFWVGLLCGVVLSFSIAAAAPDTIQGILYPSKITIHDGNKVKEISTSTGATVISFNNQAYIPLRLFAEATGSVVTFKAASGQSDKLNQIEVFGSSTLDGMNITSSDGSVSLGNIVSKGDNKALIEGTVKINKDIRGKEIVIQAISKDRPTQTSEYVYINDEEINPPRPGDIRSFKALLAHDGDVTYRVLVQPIVHVTTNTQLDLNNPAVEKPIYSFIVPSGDEFQFAERPVIPFNFSLMNTGTTTVDISAVTMTLNVYKKDSSNAANIKALYTYRIPPMAGKLAPRELFEINIPWFLHNDSGKPGTYIVELDMPKQIQFQEEGKTTKQTWNVKLQYGSRFEVTLH</sequence>
<protein>
    <recommendedName>
        <fullName evidence="4">Copper amine oxidase-like N-terminal domain-containing protein</fullName>
    </recommendedName>
</protein>